<organism evidence="1">
    <name type="scientific">Anopheles triannulatus</name>
    <dbReference type="NCBI Taxonomy" id="58253"/>
    <lineage>
        <taxon>Eukaryota</taxon>
        <taxon>Metazoa</taxon>
        <taxon>Ecdysozoa</taxon>
        <taxon>Arthropoda</taxon>
        <taxon>Hexapoda</taxon>
        <taxon>Insecta</taxon>
        <taxon>Pterygota</taxon>
        <taxon>Neoptera</taxon>
        <taxon>Endopterygota</taxon>
        <taxon>Diptera</taxon>
        <taxon>Nematocera</taxon>
        <taxon>Culicoidea</taxon>
        <taxon>Culicidae</taxon>
        <taxon>Anophelinae</taxon>
        <taxon>Anopheles</taxon>
    </lineage>
</organism>
<accession>A0A2M4B1R1</accession>
<sequence>MAPMSVCVCVCVQLSFHNSPARVTPNAKWVHCFWLSQVARPTSRSAWFGCAGARALRRKNIVSFYKILLEIAPPGECISSSSTTIIPDPGQCSLAQQWTSNLVASMQMDCNGPLRLGGGRASRFRHFNGVILVL</sequence>
<evidence type="ECO:0000313" key="1">
    <source>
        <dbReference type="EMBL" id="MBW46977.1"/>
    </source>
</evidence>
<name>A0A2M4B1R1_9DIPT</name>
<proteinExistence type="predicted"/>
<reference evidence="1" key="1">
    <citation type="submission" date="2018-01" db="EMBL/GenBank/DDBJ databases">
        <title>An insight into the sialome of Amazonian anophelines.</title>
        <authorList>
            <person name="Ribeiro J.M."/>
            <person name="Scarpassa V."/>
            <person name="Calvo E."/>
        </authorList>
    </citation>
    <scope>NUCLEOTIDE SEQUENCE</scope>
    <source>
        <tissue evidence="1">Salivary glands</tissue>
    </source>
</reference>
<dbReference type="EMBL" id="GGFK01013656">
    <property type="protein sequence ID" value="MBW46977.1"/>
    <property type="molecule type" value="Transcribed_RNA"/>
</dbReference>
<dbReference type="AlphaFoldDB" id="A0A2M4B1R1"/>
<protein>
    <submittedName>
        <fullName evidence="1">Putative secreted protein</fullName>
    </submittedName>
</protein>